<dbReference type="EMBL" id="CACVAT010000618">
    <property type="protein sequence ID" value="CAA6830698.1"/>
    <property type="molecule type" value="Genomic_DNA"/>
</dbReference>
<dbReference type="NCBIfam" id="TIGR01439">
    <property type="entry name" value="lp_hng_hel_AbrB"/>
    <property type="match status" value="1"/>
</dbReference>
<proteinExistence type="predicted"/>
<dbReference type="InterPro" id="IPR037914">
    <property type="entry name" value="SpoVT-AbrB_sf"/>
</dbReference>
<sequence>MQISERGQVTIPKEYRKQFGFLPDTEVEFIPQNNQLVLVRKRSSQVKAIRAMRGKKKTGMTTDELMRLLRDPD</sequence>
<dbReference type="SMART" id="SM00966">
    <property type="entry name" value="SpoVT_AbrB"/>
    <property type="match status" value="1"/>
</dbReference>
<protein>
    <recommendedName>
        <fullName evidence="2">SpoVT-AbrB domain-containing protein</fullName>
    </recommendedName>
</protein>
<organism evidence="3">
    <name type="scientific">uncultured Thiotrichaceae bacterium</name>
    <dbReference type="NCBI Taxonomy" id="298394"/>
    <lineage>
        <taxon>Bacteria</taxon>
        <taxon>Pseudomonadati</taxon>
        <taxon>Pseudomonadota</taxon>
        <taxon>Gammaproteobacteria</taxon>
        <taxon>Thiotrichales</taxon>
        <taxon>Thiotrichaceae</taxon>
        <taxon>environmental samples</taxon>
    </lineage>
</organism>
<dbReference type="GO" id="GO:0003677">
    <property type="term" value="F:DNA binding"/>
    <property type="evidence" value="ECO:0007669"/>
    <property type="project" value="UniProtKB-UniRule"/>
</dbReference>
<keyword evidence="1" id="KW-0238">DNA-binding</keyword>
<dbReference type="SUPFAM" id="SSF89447">
    <property type="entry name" value="AbrB/MazE/MraZ-like"/>
    <property type="match status" value="1"/>
</dbReference>
<dbReference type="PROSITE" id="PS51740">
    <property type="entry name" value="SPOVT_ABRB"/>
    <property type="match status" value="1"/>
</dbReference>
<reference evidence="3" key="1">
    <citation type="submission" date="2020-01" db="EMBL/GenBank/DDBJ databases">
        <authorList>
            <person name="Meier V. D."/>
            <person name="Meier V D."/>
        </authorList>
    </citation>
    <scope>NUCLEOTIDE SEQUENCE</scope>
    <source>
        <strain evidence="3">HLG_WM_MAG_09</strain>
    </source>
</reference>
<evidence type="ECO:0000313" key="3">
    <source>
        <dbReference type="EMBL" id="CAA6830698.1"/>
    </source>
</evidence>
<name>A0A6S6UFE3_9GAMM</name>
<evidence type="ECO:0000259" key="2">
    <source>
        <dbReference type="PROSITE" id="PS51740"/>
    </source>
</evidence>
<evidence type="ECO:0000256" key="1">
    <source>
        <dbReference type="PROSITE-ProRule" id="PRU01076"/>
    </source>
</evidence>
<dbReference type="InterPro" id="IPR007159">
    <property type="entry name" value="SpoVT-AbrB_dom"/>
</dbReference>
<gene>
    <name evidence="3" type="ORF">HELGO_WM26606</name>
</gene>
<dbReference type="AlphaFoldDB" id="A0A6S6UFE3"/>
<feature type="domain" description="SpoVT-AbrB" evidence="2">
    <location>
        <begin position="1"/>
        <end position="43"/>
    </location>
</feature>
<accession>A0A6S6UFE3</accession>
<dbReference type="Gene3D" id="2.10.260.10">
    <property type="match status" value="1"/>
</dbReference>
<dbReference type="Pfam" id="PF04014">
    <property type="entry name" value="MazE_antitoxin"/>
    <property type="match status" value="1"/>
</dbReference>